<proteinExistence type="predicted"/>
<feature type="transmembrane region" description="Helical" evidence="1">
    <location>
        <begin position="77"/>
        <end position="97"/>
    </location>
</feature>
<dbReference type="RefSeq" id="WP_076401548.1">
    <property type="nucleotide sequence ID" value="NZ_FTOA01000006.1"/>
</dbReference>
<name>A0A1N7PE24_9PROT</name>
<keyword evidence="1" id="KW-0812">Transmembrane</keyword>
<keyword evidence="3" id="KW-1185">Reference proteome</keyword>
<dbReference type="AlphaFoldDB" id="A0A1N7PE24"/>
<evidence type="ECO:0000313" key="3">
    <source>
        <dbReference type="Proteomes" id="UP000185678"/>
    </source>
</evidence>
<feature type="transmembrane region" description="Helical" evidence="1">
    <location>
        <begin position="43"/>
        <end position="65"/>
    </location>
</feature>
<keyword evidence="1" id="KW-1133">Transmembrane helix</keyword>
<sequence>MTAPVERVAVRGLAAVVGGWLATSGYAQGLAVSAVALGAAPSSAAMAVTLTACLVYGLALLWAFAARSVWRAWGGVLAVYGAGLLLAHAVPVVSGWLEASL</sequence>
<evidence type="ECO:0008006" key="4">
    <source>
        <dbReference type="Google" id="ProtNLM"/>
    </source>
</evidence>
<keyword evidence="1" id="KW-0472">Membrane</keyword>
<protein>
    <recommendedName>
        <fullName evidence="4">Iron uptake protein</fullName>
    </recommendedName>
</protein>
<dbReference type="STRING" id="80876.SAMN05421779_106252"/>
<evidence type="ECO:0000313" key="2">
    <source>
        <dbReference type="EMBL" id="SIT08777.1"/>
    </source>
</evidence>
<accession>A0A1N7PE24</accession>
<dbReference type="Proteomes" id="UP000185678">
    <property type="component" value="Unassembled WGS sequence"/>
</dbReference>
<gene>
    <name evidence="2" type="ORF">SAMN05421779_106252</name>
</gene>
<dbReference type="EMBL" id="FTOA01000006">
    <property type="protein sequence ID" value="SIT08777.1"/>
    <property type="molecule type" value="Genomic_DNA"/>
</dbReference>
<organism evidence="2 3">
    <name type="scientific">Insolitispirillum peregrinum</name>
    <dbReference type="NCBI Taxonomy" id="80876"/>
    <lineage>
        <taxon>Bacteria</taxon>
        <taxon>Pseudomonadati</taxon>
        <taxon>Pseudomonadota</taxon>
        <taxon>Alphaproteobacteria</taxon>
        <taxon>Rhodospirillales</taxon>
        <taxon>Novispirillaceae</taxon>
        <taxon>Insolitispirillum</taxon>
    </lineage>
</organism>
<evidence type="ECO:0000256" key="1">
    <source>
        <dbReference type="SAM" id="Phobius"/>
    </source>
</evidence>
<reference evidence="2 3" key="1">
    <citation type="submission" date="2017-01" db="EMBL/GenBank/DDBJ databases">
        <authorList>
            <person name="Mah S.A."/>
            <person name="Swanson W.J."/>
            <person name="Moy G.W."/>
            <person name="Vacquier V.D."/>
        </authorList>
    </citation>
    <scope>NUCLEOTIDE SEQUENCE [LARGE SCALE GENOMIC DNA]</scope>
    <source>
        <strain evidence="2 3">DSM 11589</strain>
    </source>
</reference>